<proteinExistence type="predicted"/>
<name>A0AAP0PRA8_9MAGN</name>
<dbReference type="AlphaFoldDB" id="A0AAP0PRA8"/>
<sequence>MVDRLLLRDRGGDEFGFLVFSSPSPSRTHLRHLLRDDAGDDKGFLLLTSSSPSPAMNRSRLLDFFRRL</sequence>
<protein>
    <submittedName>
        <fullName evidence="1">Uncharacterized protein</fullName>
    </submittedName>
</protein>
<accession>A0AAP0PRA8</accession>
<evidence type="ECO:0000313" key="2">
    <source>
        <dbReference type="Proteomes" id="UP001420932"/>
    </source>
</evidence>
<dbReference type="Proteomes" id="UP001420932">
    <property type="component" value="Unassembled WGS sequence"/>
</dbReference>
<organism evidence="1 2">
    <name type="scientific">Stephania yunnanensis</name>
    <dbReference type="NCBI Taxonomy" id="152371"/>
    <lineage>
        <taxon>Eukaryota</taxon>
        <taxon>Viridiplantae</taxon>
        <taxon>Streptophyta</taxon>
        <taxon>Embryophyta</taxon>
        <taxon>Tracheophyta</taxon>
        <taxon>Spermatophyta</taxon>
        <taxon>Magnoliopsida</taxon>
        <taxon>Ranunculales</taxon>
        <taxon>Menispermaceae</taxon>
        <taxon>Menispermoideae</taxon>
        <taxon>Cissampelideae</taxon>
        <taxon>Stephania</taxon>
    </lineage>
</organism>
<evidence type="ECO:0000313" key="1">
    <source>
        <dbReference type="EMBL" id="KAK9151615.1"/>
    </source>
</evidence>
<keyword evidence="2" id="KW-1185">Reference proteome</keyword>
<gene>
    <name evidence="1" type="ORF">Syun_009924</name>
</gene>
<reference evidence="1 2" key="1">
    <citation type="submission" date="2024-01" db="EMBL/GenBank/DDBJ databases">
        <title>Genome assemblies of Stephania.</title>
        <authorList>
            <person name="Yang L."/>
        </authorList>
    </citation>
    <scope>NUCLEOTIDE SEQUENCE [LARGE SCALE GENOMIC DNA]</scope>
    <source>
        <strain evidence="1">YNDBR</strain>
        <tissue evidence="1">Leaf</tissue>
    </source>
</reference>
<dbReference type="EMBL" id="JBBNAF010000004">
    <property type="protein sequence ID" value="KAK9151615.1"/>
    <property type="molecule type" value="Genomic_DNA"/>
</dbReference>
<comment type="caution">
    <text evidence="1">The sequence shown here is derived from an EMBL/GenBank/DDBJ whole genome shotgun (WGS) entry which is preliminary data.</text>
</comment>